<dbReference type="AlphaFoldDB" id="A0A8S1MFJ6"/>
<evidence type="ECO:0000313" key="1">
    <source>
        <dbReference type="EMBL" id="CAD8075406.1"/>
    </source>
</evidence>
<gene>
    <name evidence="1" type="ORF">PSON_ATCC_30995.1.T0330213</name>
</gene>
<proteinExistence type="predicted"/>
<dbReference type="Proteomes" id="UP000692954">
    <property type="component" value="Unassembled WGS sequence"/>
</dbReference>
<name>A0A8S1MFJ6_9CILI</name>
<organism evidence="1 2">
    <name type="scientific">Paramecium sonneborni</name>
    <dbReference type="NCBI Taxonomy" id="65129"/>
    <lineage>
        <taxon>Eukaryota</taxon>
        <taxon>Sar</taxon>
        <taxon>Alveolata</taxon>
        <taxon>Ciliophora</taxon>
        <taxon>Intramacronucleata</taxon>
        <taxon>Oligohymenophorea</taxon>
        <taxon>Peniculida</taxon>
        <taxon>Parameciidae</taxon>
        <taxon>Paramecium</taxon>
    </lineage>
</organism>
<evidence type="ECO:0000313" key="2">
    <source>
        <dbReference type="Proteomes" id="UP000692954"/>
    </source>
</evidence>
<keyword evidence="2" id="KW-1185">Reference proteome</keyword>
<sequence>MLLIEHINCLQKEGINMSIQTMLRNMVIYHQSSYQCKMNKVQC</sequence>
<dbReference type="EMBL" id="CAJJDN010000033">
    <property type="protein sequence ID" value="CAD8075406.1"/>
    <property type="molecule type" value="Genomic_DNA"/>
</dbReference>
<accession>A0A8S1MFJ6</accession>
<reference evidence="1" key="1">
    <citation type="submission" date="2021-01" db="EMBL/GenBank/DDBJ databases">
        <authorList>
            <consortium name="Genoscope - CEA"/>
            <person name="William W."/>
        </authorList>
    </citation>
    <scope>NUCLEOTIDE SEQUENCE</scope>
</reference>
<protein>
    <submittedName>
        <fullName evidence="1">Uncharacterized protein</fullName>
    </submittedName>
</protein>
<comment type="caution">
    <text evidence="1">The sequence shown here is derived from an EMBL/GenBank/DDBJ whole genome shotgun (WGS) entry which is preliminary data.</text>
</comment>